<dbReference type="PROSITE" id="PS00409">
    <property type="entry name" value="PROKAR_NTER_METHYL"/>
    <property type="match status" value="1"/>
</dbReference>
<dbReference type="Gene3D" id="3.30.700.10">
    <property type="entry name" value="Glycoprotein, Type 4 Pilin"/>
    <property type="match status" value="1"/>
</dbReference>
<gene>
    <name evidence="2" type="ORF">Fi14EGH31_24970</name>
</gene>
<organism evidence="2 3">
    <name type="scientific">Faecalibacillus intestinalis</name>
    <dbReference type="NCBI Taxonomy" id="1982626"/>
    <lineage>
        <taxon>Bacteria</taxon>
        <taxon>Bacillati</taxon>
        <taxon>Bacillota</taxon>
        <taxon>Erysipelotrichia</taxon>
        <taxon>Erysipelotrichales</taxon>
        <taxon>Coprobacillaceae</taxon>
        <taxon>Faecalibacillus</taxon>
    </lineage>
</organism>
<evidence type="ECO:0000256" key="1">
    <source>
        <dbReference type="SAM" id="Phobius"/>
    </source>
</evidence>
<dbReference type="InterPro" id="IPR012902">
    <property type="entry name" value="N_methyl_site"/>
</dbReference>
<dbReference type="SUPFAM" id="SSF54523">
    <property type="entry name" value="Pili subunits"/>
    <property type="match status" value="1"/>
</dbReference>
<evidence type="ECO:0008006" key="4">
    <source>
        <dbReference type="Google" id="ProtNLM"/>
    </source>
</evidence>
<reference evidence="3" key="1">
    <citation type="submission" date="2020-09" db="EMBL/GenBank/DDBJ databases">
        <title>Complete genome sequencing of Faecalibacillus intestinalis strain 14EGH31.</title>
        <authorList>
            <person name="Sakamoto M."/>
            <person name="Murakami T."/>
            <person name="Mori H."/>
        </authorList>
    </citation>
    <scope>NUCLEOTIDE SEQUENCE [LARGE SCALE GENOMIC DNA]</scope>
    <source>
        <strain evidence="3">14EGH31</strain>
    </source>
</reference>
<dbReference type="RefSeq" id="WP_234697793.1">
    <property type="nucleotide sequence ID" value="NZ_AP024085.1"/>
</dbReference>
<keyword evidence="1" id="KW-1133">Transmembrane helix</keyword>
<name>A0A7I8E861_9FIRM</name>
<dbReference type="InterPro" id="IPR045584">
    <property type="entry name" value="Pilin-like"/>
</dbReference>
<protein>
    <recommendedName>
        <fullName evidence="4">Prepilin-type cleavage/methylation domain-containing protein</fullName>
    </recommendedName>
</protein>
<keyword evidence="1" id="KW-0472">Membrane</keyword>
<dbReference type="EMBL" id="AP024085">
    <property type="protein sequence ID" value="BCL58785.1"/>
    <property type="molecule type" value="Genomic_DNA"/>
</dbReference>
<dbReference type="GeneID" id="70581427"/>
<evidence type="ECO:0000313" key="2">
    <source>
        <dbReference type="EMBL" id="BCL58785.1"/>
    </source>
</evidence>
<dbReference type="Proteomes" id="UP000593842">
    <property type="component" value="Chromosome"/>
</dbReference>
<dbReference type="NCBIfam" id="TIGR02532">
    <property type="entry name" value="IV_pilin_GFxxxE"/>
    <property type="match status" value="1"/>
</dbReference>
<keyword evidence="1" id="KW-0812">Transmembrane</keyword>
<feature type="transmembrane region" description="Helical" evidence="1">
    <location>
        <begin position="20"/>
        <end position="45"/>
    </location>
</feature>
<evidence type="ECO:0000313" key="3">
    <source>
        <dbReference type="Proteomes" id="UP000593842"/>
    </source>
</evidence>
<dbReference type="Pfam" id="PF07963">
    <property type="entry name" value="N_methyl"/>
    <property type="match status" value="1"/>
</dbReference>
<dbReference type="KEGG" id="fit:Fi14EGH31_24970"/>
<proteinExistence type="predicted"/>
<accession>A0A7I8E861</accession>
<dbReference type="AlphaFoldDB" id="A0A7I8E861"/>
<sequence length="231" mass="25849">MKYKGVVDVNKKGNKKGFTLVEIIVVLVILAILAAIAVPSVLGYVEQAKESEQLYKVRDALIASQTTLIRTYGTDGEFGEDNGSKNGNKKLTKEQAADLKSKAGLEKNPYILIFGAGHTSYKGSADEEKMYHVYCVIYQETKDSKPWFYDGKIWSHKYLWSKSGEANAKEEVGRAMYTKAENGINYNRMKGVKDSTKQDVKVQLYCAYIKGESNASDNVPGFWNDIRNKSN</sequence>